<dbReference type="EMBL" id="LR134156">
    <property type="protein sequence ID" value="VEA79179.1"/>
    <property type="molecule type" value="Genomic_DNA"/>
</dbReference>
<feature type="transmembrane region" description="Helical" evidence="1">
    <location>
        <begin position="59"/>
        <end position="79"/>
    </location>
</feature>
<evidence type="ECO:0000256" key="1">
    <source>
        <dbReference type="SAM" id="Phobius"/>
    </source>
</evidence>
<reference evidence="2 3" key="1">
    <citation type="submission" date="2018-12" db="EMBL/GenBank/DDBJ databases">
        <authorList>
            <consortium name="Pathogen Informatics"/>
        </authorList>
    </citation>
    <scope>NUCLEOTIDE SEQUENCE [LARGE SCALE GENOMIC DNA]</scope>
    <source>
        <strain evidence="2 3">NCTC10047</strain>
    </source>
</reference>
<evidence type="ECO:0000313" key="2">
    <source>
        <dbReference type="EMBL" id="VEA79179.1"/>
    </source>
</evidence>
<feature type="transmembrane region" description="Helical" evidence="1">
    <location>
        <begin position="29"/>
        <end position="47"/>
    </location>
</feature>
<gene>
    <name evidence="2" type="ORF">NCTC10047_05164</name>
</gene>
<protein>
    <submittedName>
        <fullName evidence="2">Phage membrane protein</fullName>
    </submittedName>
</protein>
<feature type="transmembrane region" description="Helical" evidence="1">
    <location>
        <begin position="164"/>
        <end position="190"/>
    </location>
</feature>
<keyword evidence="1" id="KW-1133">Transmembrane helix</keyword>
<keyword evidence="1" id="KW-0472">Membrane</keyword>
<keyword evidence="1" id="KW-0812">Transmembrane</keyword>
<name>A0A3S4K7Y8_SALER</name>
<organism evidence="2 3">
    <name type="scientific">Salmonella enterica subsp. arizonae</name>
    <dbReference type="NCBI Taxonomy" id="59203"/>
    <lineage>
        <taxon>Bacteria</taxon>
        <taxon>Pseudomonadati</taxon>
        <taxon>Pseudomonadota</taxon>
        <taxon>Gammaproteobacteria</taxon>
        <taxon>Enterobacterales</taxon>
        <taxon>Enterobacteriaceae</taxon>
        <taxon>Salmonella</taxon>
    </lineage>
</organism>
<dbReference type="Proteomes" id="UP000275676">
    <property type="component" value="Chromosome"/>
</dbReference>
<accession>A0A3S4K7Y8</accession>
<proteinExistence type="predicted"/>
<evidence type="ECO:0000313" key="3">
    <source>
        <dbReference type="Proteomes" id="UP000275676"/>
    </source>
</evidence>
<dbReference type="AlphaFoldDB" id="A0A3S4K7Y8"/>
<sequence length="202" mass="22787">MSNKINILCIVKAHFNTLKDISKKGISKLDITTFIILPISLSLFSAYKNFNLNKDLDSLLVNFGAIFTALLLSVIVLIYDQENRTIEKVRNSADSVGEVSQNKLLLLKELYHNISYAILCSLALVVLTFIHSTLPPVTPEIIDNSRVFIDYKIRGFSINFSFTFTWATTIISPLIIFVTANIVLTIVMIVKRLYLILINNTN</sequence>
<feature type="transmembrane region" description="Helical" evidence="1">
    <location>
        <begin position="110"/>
        <end position="130"/>
    </location>
</feature>